<proteinExistence type="predicted"/>
<dbReference type="HOGENOM" id="CLU_2184236_0_0_1"/>
<evidence type="ECO:0000313" key="2">
    <source>
        <dbReference type="Proteomes" id="UP000005446"/>
    </source>
</evidence>
<dbReference type="OrthoDB" id="5360701at2759"/>
<name>H0ERN3_GLAL7</name>
<reference evidence="1 2" key="1">
    <citation type="journal article" date="2012" name="Eukaryot. Cell">
        <title>Genome sequence of the fungus Glarea lozoyensis: the first genome sequence of a species from the Helotiaceae family.</title>
        <authorList>
            <person name="Youssar L."/>
            <person name="Gruening B.A."/>
            <person name="Erxleben A."/>
            <person name="Guenther S."/>
            <person name="Huettel W."/>
        </authorList>
    </citation>
    <scope>NUCLEOTIDE SEQUENCE [LARGE SCALE GENOMIC DNA]</scope>
    <source>
        <strain evidence="2">ATCC 74030 / MF5533</strain>
    </source>
</reference>
<dbReference type="Proteomes" id="UP000005446">
    <property type="component" value="Unassembled WGS sequence"/>
</dbReference>
<dbReference type="InParanoid" id="H0ERN3"/>
<dbReference type="AlphaFoldDB" id="H0ERN3"/>
<accession>H0ERN3</accession>
<dbReference type="EMBL" id="AGUE01000135">
    <property type="protein sequence ID" value="EHK98844.1"/>
    <property type="molecule type" value="Genomic_DNA"/>
</dbReference>
<gene>
    <name evidence="1" type="ORF">M7I_5354</name>
</gene>
<comment type="caution">
    <text evidence="1">The sequence shown here is derived from an EMBL/GenBank/DDBJ whole genome shotgun (WGS) entry which is preliminary data.</text>
</comment>
<organism evidence="1 2">
    <name type="scientific">Glarea lozoyensis (strain ATCC 74030 / MF5533)</name>
    <dbReference type="NCBI Taxonomy" id="1104152"/>
    <lineage>
        <taxon>Eukaryota</taxon>
        <taxon>Fungi</taxon>
        <taxon>Dikarya</taxon>
        <taxon>Ascomycota</taxon>
        <taxon>Pezizomycotina</taxon>
        <taxon>Leotiomycetes</taxon>
        <taxon>Helotiales</taxon>
        <taxon>Helotiaceae</taxon>
        <taxon>Glarea</taxon>
    </lineage>
</organism>
<protein>
    <submittedName>
        <fullName evidence="1">Uncharacterized protein</fullName>
    </submittedName>
</protein>
<keyword evidence="2" id="KW-1185">Reference proteome</keyword>
<evidence type="ECO:0000313" key="1">
    <source>
        <dbReference type="EMBL" id="EHK98844.1"/>
    </source>
</evidence>
<sequence>MDIIEFSYATKAYRRAKFIKTGLLPVTGFAAAPFAAYMDRVTWAPGMPLRERWVREDERAAIDKISGAWGFRELWRRGEEEGEEWEAIREWAGLKGMILDRTELMEGME</sequence>